<comment type="similarity">
    <text evidence="2 8">Belongs to the periplasmic pilus chaperone family.</text>
</comment>
<dbReference type="AlphaFoldDB" id="A0A127MMI5"/>
<dbReference type="GO" id="GO:0071555">
    <property type="term" value="P:cell wall organization"/>
    <property type="evidence" value="ECO:0007669"/>
    <property type="project" value="InterPro"/>
</dbReference>
<dbReference type="InterPro" id="IPR050643">
    <property type="entry name" value="Periplasmic_pilus_chap"/>
</dbReference>
<dbReference type="EMBL" id="JARJLR010000227">
    <property type="protein sequence ID" value="MDF3842593.1"/>
    <property type="molecule type" value="Genomic_DNA"/>
</dbReference>
<evidence type="ECO:0000256" key="2">
    <source>
        <dbReference type="ARBA" id="ARBA00007399"/>
    </source>
</evidence>
<dbReference type="STRING" id="53408.A9C11_03995"/>
<name>A0A127MMI5_9PSED</name>
<dbReference type="KEGG" id="pcq:PcP3B5_08460"/>
<dbReference type="Proteomes" id="UP000077748">
    <property type="component" value="Chromosome"/>
</dbReference>
<evidence type="ECO:0000256" key="9">
    <source>
        <dbReference type="SAM" id="SignalP"/>
    </source>
</evidence>
<feature type="domain" description="Pili assembly chaperone C-terminal" evidence="11">
    <location>
        <begin position="181"/>
        <end position="244"/>
    </location>
</feature>
<feature type="signal peptide" evidence="9">
    <location>
        <begin position="1"/>
        <end position="22"/>
    </location>
</feature>
<reference evidence="13" key="2">
    <citation type="submission" date="2023-03" db="EMBL/GenBank/DDBJ databases">
        <title>Draft assemblies of triclosan tolerant bacteria isolated from returned activated sludge.</title>
        <authorList>
            <person name="Van Hamelsveld S."/>
        </authorList>
    </citation>
    <scope>NUCLEOTIDE SEQUENCE</scope>
    <source>
        <strain evidence="13">GW210015_S63</strain>
    </source>
</reference>
<evidence type="ECO:0000256" key="7">
    <source>
        <dbReference type="ARBA" id="ARBA00023319"/>
    </source>
</evidence>
<evidence type="ECO:0000256" key="8">
    <source>
        <dbReference type="RuleBase" id="RU003918"/>
    </source>
</evidence>
<dbReference type="EMBL" id="CP015878">
    <property type="protein sequence ID" value="ANI13191.1"/>
    <property type="molecule type" value="Genomic_DNA"/>
</dbReference>
<feature type="domain" description="Pili assembly chaperone N-terminal" evidence="10">
    <location>
        <begin position="23"/>
        <end position="153"/>
    </location>
</feature>
<gene>
    <name evidence="12" type="ORF">A9C11_03995</name>
    <name evidence="13" type="ORF">P3W55_12830</name>
</gene>
<dbReference type="RefSeq" id="WP_009617240.1">
    <property type="nucleotide sequence ID" value="NZ_BDGS01000001.1"/>
</dbReference>
<evidence type="ECO:0000313" key="12">
    <source>
        <dbReference type="EMBL" id="ANI13191.1"/>
    </source>
</evidence>
<keyword evidence="7" id="KW-0393">Immunoglobulin domain</keyword>
<dbReference type="InterPro" id="IPR008962">
    <property type="entry name" value="PapD-like_sf"/>
</dbReference>
<evidence type="ECO:0000313" key="13">
    <source>
        <dbReference type="EMBL" id="MDF3842593.1"/>
    </source>
</evidence>
<dbReference type="InterPro" id="IPR016148">
    <property type="entry name" value="Pili_assmbl_chaperone_C"/>
</dbReference>
<dbReference type="PROSITE" id="PS00635">
    <property type="entry name" value="PILI_CHAPERONE"/>
    <property type="match status" value="1"/>
</dbReference>
<dbReference type="InterPro" id="IPR036316">
    <property type="entry name" value="Pili_assmbl_chap_C_dom_sf"/>
</dbReference>
<reference evidence="12 14" key="1">
    <citation type="submission" date="2016-05" db="EMBL/GenBank/DDBJ databases">
        <title>Genome Sequence of Pseudomonas citronellolis Strain SJTE-3, an Estrogens and Persistent Organic Pollutants degradation strain.</title>
        <authorList>
            <person name="Liang R."/>
        </authorList>
    </citation>
    <scope>NUCLEOTIDE SEQUENCE [LARGE SCALE GENOMIC DNA]</scope>
    <source>
        <strain evidence="12 14">SJTE-3</strain>
    </source>
</reference>
<evidence type="ECO:0000256" key="4">
    <source>
        <dbReference type="ARBA" id="ARBA00022729"/>
    </source>
</evidence>
<dbReference type="PRINTS" id="PR00969">
    <property type="entry name" value="CHAPERONPILI"/>
</dbReference>
<evidence type="ECO:0000256" key="1">
    <source>
        <dbReference type="ARBA" id="ARBA00004418"/>
    </source>
</evidence>
<dbReference type="InterPro" id="IPR001829">
    <property type="entry name" value="Pili_assmbl_chaperone_bac"/>
</dbReference>
<keyword evidence="3" id="KW-1029">Fimbrium biogenesis</keyword>
<dbReference type="SUPFAM" id="SSF49584">
    <property type="entry name" value="Periplasmic chaperone C-domain"/>
    <property type="match status" value="1"/>
</dbReference>
<comment type="subcellular location">
    <subcellularLocation>
        <location evidence="1 8">Periplasm</location>
    </subcellularLocation>
</comment>
<keyword evidence="6 8" id="KW-0143">Chaperone</keyword>
<accession>A0A127MMI5</accession>
<dbReference type="InterPro" id="IPR016147">
    <property type="entry name" value="Pili_assmbl_chaperone_N"/>
</dbReference>
<keyword evidence="4 9" id="KW-0732">Signal</keyword>
<evidence type="ECO:0000259" key="11">
    <source>
        <dbReference type="Pfam" id="PF02753"/>
    </source>
</evidence>
<dbReference type="PANTHER" id="PTHR30251">
    <property type="entry name" value="PILUS ASSEMBLY CHAPERONE"/>
    <property type="match status" value="1"/>
</dbReference>
<keyword evidence="5" id="KW-0574">Periplasm</keyword>
<dbReference type="Pfam" id="PF00345">
    <property type="entry name" value="PapD_N"/>
    <property type="match status" value="1"/>
</dbReference>
<evidence type="ECO:0000313" key="14">
    <source>
        <dbReference type="Proteomes" id="UP000077748"/>
    </source>
</evidence>
<dbReference type="InterPro" id="IPR018046">
    <property type="entry name" value="Pili_assmbl_chaperone_CS"/>
</dbReference>
<protein>
    <submittedName>
        <fullName evidence="13">Fimbria/pilus periplasmic chaperone</fullName>
    </submittedName>
</protein>
<dbReference type="Pfam" id="PF02753">
    <property type="entry name" value="PapD_C"/>
    <property type="match status" value="1"/>
</dbReference>
<organism evidence="12 14">
    <name type="scientific">Pseudomonas citronellolis</name>
    <dbReference type="NCBI Taxonomy" id="53408"/>
    <lineage>
        <taxon>Bacteria</taxon>
        <taxon>Pseudomonadati</taxon>
        <taxon>Pseudomonadota</taxon>
        <taxon>Gammaproteobacteria</taxon>
        <taxon>Pseudomonadales</taxon>
        <taxon>Pseudomonadaceae</taxon>
        <taxon>Pseudomonas</taxon>
    </lineage>
</organism>
<evidence type="ECO:0000256" key="3">
    <source>
        <dbReference type="ARBA" id="ARBA00022558"/>
    </source>
</evidence>
<dbReference type="InterPro" id="IPR013783">
    <property type="entry name" value="Ig-like_fold"/>
</dbReference>
<dbReference type="GO" id="GO:0030288">
    <property type="term" value="C:outer membrane-bounded periplasmic space"/>
    <property type="evidence" value="ECO:0007669"/>
    <property type="project" value="InterPro"/>
</dbReference>
<feature type="chain" id="PRO_5007798128" evidence="9">
    <location>
        <begin position="23"/>
        <end position="252"/>
    </location>
</feature>
<sequence length="252" mass="27415">MRPATHLFFLLGLCLLAFQANASIVITGTRVVYPAAERDITVNIRNTGKTPSLIKAWVDNGKGTPGADKQGRSPFIVTPPVSRVDPDKGLLLRIANIDRSLPQDRESVFWLNVLEVPSSSPDKADAAASNNSAGKLQVAFRSQLKLFYRPAKLKGVAADAAQQLKWRIVSEGGKSTLRAVNDLPYSVSLARLQLRSGARQYDNDDLDMVPAKGSYGIALPRDAAAWARPGARVRYTWINDFGGLIETEATVE</sequence>
<evidence type="ECO:0000256" key="5">
    <source>
        <dbReference type="ARBA" id="ARBA00022764"/>
    </source>
</evidence>
<dbReference type="Gene3D" id="2.60.40.10">
    <property type="entry name" value="Immunoglobulins"/>
    <property type="match status" value="2"/>
</dbReference>
<dbReference type="PANTHER" id="PTHR30251:SF2">
    <property type="entry name" value="FIMBRIAL CHAPERONE YADV-RELATED"/>
    <property type="match status" value="1"/>
</dbReference>
<proteinExistence type="inferred from homology"/>
<evidence type="ECO:0000256" key="6">
    <source>
        <dbReference type="ARBA" id="ARBA00023186"/>
    </source>
</evidence>
<dbReference type="GeneID" id="72994025"/>
<evidence type="ECO:0000259" key="10">
    <source>
        <dbReference type="Pfam" id="PF00345"/>
    </source>
</evidence>
<dbReference type="SUPFAM" id="SSF49354">
    <property type="entry name" value="PapD-like"/>
    <property type="match status" value="1"/>
</dbReference>
<dbReference type="Proteomes" id="UP001220662">
    <property type="component" value="Unassembled WGS sequence"/>
</dbReference>